<dbReference type="Proteomes" id="UP001152531">
    <property type="component" value="Unassembled WGS sequence"/>
</dbReference>
<accession>A0ACA9Y547</accession>
<evidence type="ECO:0000313" key="2">
    <source>
        <dbReference type="Proteomes" id="UP001152531"/>
    </source>
</evidence>
<gene>
    <name evidence="1" type="ORF">CLIB1444_03S02344</name>
</gene>
<proteinExistence type="predicted"/>
<evidence type="ECO:0000313" key="1">
    <source>
        <dbReference type="EMBL" id="CAH6720007.1"/>
    </source>
</evidence>
<sequence length="659" mass="76262">MGVPYNLYGNPQYYQHYNNQESGEDRRLNPPLVNQPIPENQLGDNRYYYPRLDGQNHHGEIPIQSFYTGPILNPPFPNHPMQRGPGQLNENVNFGFVPMNYNQPHLQSYLGPYSNRTYDTDPSKGGYQQMMPVNSVIYPIPTVPHNINHLGPQTSNSSTHSPTPNLPNLNVPTPPNVKPREPSNKRKKSLAGIYKPTKPKENFKPRINKLSTSGFKNNSKSPIKSFERMSEISIDPLFLHFQNSLKISKEKLNTSVPPFFQVKNDLERKLFDLFVHQVSRCMDMFMIKDFFTDIVPQMALMDETGMILSSMFTLSALMLQRVDPSLIDESIPMNYYHETIRSIRHHISNSSNTDEDGVIARCLLSTILLCVYEMFFLATDNTYVKGAASLLTSIINKYQDDSPLTSSPFLQMCFWAMFVCDLILSLKFNLPTMFSVNSFWRQIDPLFIENFDKPKNLDEISNDLFLSRTESIWWLHKALLDFSVINEFNYNQTVQTEEDFKNNKSFNDWKLLNNRINEYGDSMPLALKPLIYQPSSDDSSYPTIYFRDELSALIHLQFKLSKISLYQGLIQRTDVNSTETQKTLNELPSNHAKLLAKDIIGILKTYDLNLYLWPINIHTIRVVARYLHEDEEEYKELESLMERVIDTCHFIFQSKVIIG</sequence>
<dbReference type="EMBL" id="CALSDN010000003">
    <property type="protein sequence ID" value="CAH6720007.1"/>
    <property type="molecule type" value="Genomic_DNA"/>
</dbReference>
<reference evidence="1" key="1">
    <citation type="submission" date="2022-06" db="EMBL/GenBank/DDBJ databases">
        <authorList>
            <person name="Legras J.-L."/>
            <person name="Devillers H."/>
            <person name="Grondin C."/>
        </authorList>
    </citation>
    <scope>NUCLEOTIDE SEQUENCE</scope>
    <source>
        <strain evidence="1">CLIB 1444</strain>
    </source>
</reference>
<name>A0ACA9Y547_9ASCO</name>
<protein>
    <submittedName>
        <fullName evidence="1">Uncharacterized protein</fullName>
    </submittedName>
</protein>
<keyword evidence="2" id="KW-1185">Reference proteome</keyword>
<organism evidence="1 2">
    <name type="scientific">[Candida] jaroonii</name>
    <dbReference type="NCBI Taxonomy" id="467808"/>
    <lineage>
        <taxon>Eukaryota</taxon>
        <taxon>Fungi</taxon>
        <taxon>Dikarya</taxon>
        <taxon>Ascomycota</taxon>
        <taxon>Saccharomycotina</taxon>
        <taxon>Pichiomycetes</taxon>
        <taxon>Debaryomycetaceae</taxon>
        <taxon>Yamadazyma</taxon>
    </lineage>
</organism>
<comment type="caution">
    <text evidence="1">The sequence shown here is derived from an EMBL/GenBank/DDBJ whole genome shotgun (WGS) entry which is preliminary data.</text>
</comment>